<evidence type="ECO:0000256" key="1">
    <source>
        <dbReference type="ARBA" id="ARBA00022448"/>
    </source>
</evidence>
<keyword evidence="10" id="KW-0472">Membrane</keyword>
<reference evidence="11" key="1">
    <citation type="submission" date="2016-10" db="EMBL/GenBank/DDBJ databases">
        <title>Sequence of Gallionella enrichment culture.</title>
        <authorList>
            <person name="Poehlein A."/>
            <person name="Muehling M."/>
            <person name="Daniel R."/>
        </authorList>
    </citation>
    <scope>NUCLEOTIDE SEQUENCE</scope>
</reference>
<dbReference type="EC" id="3.6.3.12" evidence="11"/>
<keyword evidence="9" id="KW-0406">Ion transport</keyword>
<keyword evidence="4" id="KW-0812">Transmembrane</keyword>
<evidence type="ECO:0000256" key="4">
    <source>
        <dbReference type="ARBA" id="ARBA00022692"/>
    </source>
</evidence>
<dbReference type="PIRSF" id="PIRSF001296">
    <property type="entry name" value="K_ATPase_KdpC"/>
    <property type="match status" value="1"/>
</dbReference>
<dbReference type="GO" id="GO:0005524">
    <property type="term" value="F:ATP binding"/>
    <property type="evidence" value="ECO:0007669"/>
    <property type="project" value="UniProtKB-KW"/>
</dbReference>
<dbReference type="PANTHER" id="PTHR30042:SF2">
    <property type="entry name" value="POTASSIUM-TRANSPORTING ATPASE KDPC SUBUNIT"/>
    <property type="match status" value="1"/>
</dbReference>
<comment type="caution">
    <text evidence="11">The sequence shown here is derived from an EMBL/GenBank/DDBJ whole genome shotgun (WGS) entry which is preliminary data.</text>
</comment>
<evidence type="ECO:0000256" key="10">
    <source>
        <dbReference type="ARBA" id="ARBA00023136"/>
    </source>
</evidence>
<evidence type="ECO:0000256" key="8">
    <source>
        <dbReference type="ARBA" id="ARBA00022989"/>
    </source>
</evidence>
<keyword evidence="5" id="KW-0547">Nucleotide-binding</keyword>
<keyword evidence="11" id="KW-0378">Hydrolase</keyword>
<evidence type="ECO:0000256" key="3">
    <source>
        <dbReference type="ARBA" id="ARBA00022538"/>
    </source>
</evidence>
<evidence type="ECO:0000256" key="5">
    <source>
        <dbReference type="ARBA" id="ARBA00022741"/>
    </source>
</evidence>
<evidence type="ECO:0000256" key="7">
    <source>
        <dbReference type="ARBA" id="ARBA00022958"/>
    </source>
</evidence>
<evidence type="ECO:0000256" key="2">
    <source>
        <dbReference type="ARBA" id="ARBA00022475"/>
    </source>
</evidence>
<proteinExistence type="inferred from homology"/>
<evidence type="ECO:0000256" key="6">
    <source>
        <dbReference type="ARBA" id="ARBA00022840"/>
    </source>
</evidence>
<organism evidence="11">
    <name type="scientific">mine drainage metagenome</name>
    <dbReference type="NCBI Taxonomy" id="410659"/>
    <lineage>
        <taxon>unclassified sequences</taxon>
        <taxon>metagenomes</taxon>
        <taxon>ecological metagenomes</taxon>
    </lineage>
</organism>
<gene>
    <name evidence="11" type="primary">kdpC_13</name>
    <name evidence="11" type="ORF">GALL_484500</name>
</gene>
<dbReference type="EMBL" id="MLJW01004449">
    <property type="protein sequence ID" value="OIQ69942.1"/>
    <property type="molecule type" value="Genomic_DNA"/>
</dbReference>
<keyword evidence="6" id="KW-0067">ATP-binding</keyword>
<accession>A0A1J5PEY3</accession>
<dbReference type="AlphaFoldDB" id="A0A1J5PEY3"/>
<keyword evidence="3" id="KW-0633">Potassium transport</keyword>
<dbReference type="Pfam" id="PF02669">
    <property type="entry name" value="KdpC"/>
    <property type="match status" value="1"/>
</dbReference>
<dbReference type="GO" id="GO:0008556">
    <property type="term" value="F:P-type potassium transmembrane transporter activity"/>
    <property type="evidence" value="ECO:0007669"/>
    <property type="project" value="InterPro"/>
</dbReference>
<dbReference type="PANTHER" id="PTHR30042">
    <property type="entry name" value="POTASSIUM-TRANSPORTING ATPASE C CHAIN"/>
    <property type="match status" value="1"/>
</dbReference>
<dbReference type="InterPro" id="IPR003820">
    <property type="entry name" value="KdpC"/>
</dbReference>
<dbReference type="GO" id="GO:0016020">
    <property type="term" value="C:membrane"/>
    <property type="evidence" value="ECO:0007669"/>
    <property type="project" value="InterPro"/>
</dbReference>
<dbReference type="NCBIfam" id="TIGR00681">
    <property type="entry name" value="kdpC"/>
    <property type="match status" value="1"/>
</dbReference>
<dbReference type="GO" id="GO:0016787">
    <property type="term" value="F:hydrolase activity"/>
    <property type="evidence" value="ECO:0007669"/>
    <property type="project" value="UniProtKB-KW"/>
</dbReference>
<protein>
    <submittedName>
        <fullName evidence="11">Potassium-transporting ATPase C chain</fullName>
        <ecNumber evidence="11">3.6.3.12</ecNumber>
    </submittedName>
</protein>
<dbReference type="HAMAP" id="MF_00276">
    <property type="entry name" value="KdpC"/>
    <property type="match status" value="1"/>
</dbReference>
<name>A0A1J5PEY3_9ZZZZ</name>
<keyword evidence="2" id="KW-1003">Cell membrane</keyword>
<keyword evidence="8" id="KW-1133">Transmembrane helix</keyword>
<sequence length="193" mass="19669">MLSHLRPALSMLALFTVLTGVAYPLAITGVLQSVAPGTAQGSLVARDGKVVGSALIGQAFTEPGYLQPRPSAVNYNAAAAGATNYAPTNKAYVAAVAERATAYRAANGVTPPIDAVTTSASGLDPDVSPENAMDQVARIAAARHVDPAVVQGVIQSQVRGPWLGLYGQARVNVLAANLALDAAIGHEPNPPHS</sequence>
<keyword evidence="1" id="KW-0813">Transport</keyword>
<dbReference type="NCBIfam" id="NF001454">
    <property type="entry name" value="PRK00315.1"/>
    <property type="match status" value="1"/>
</dbReference>
<keyword evidence="7" id="KW-0630">Potassium</keyword>
<evidence type="ECO:0000256" key="9">
    <source>
        <dbReference type="ARBA" id="ARBA00023065"/>
    </source>
</evidence>
<evidence type="ECO:0000313" key="11">
    <source>
        <dbReference type="EMBL" id="OIQ69942.1"/>
    </source>
</evidence>